<dbReference type="InterPro" id="IPR036388">
    <property type="entry name" value="WH-like_DNA-bd_sf"/>
</dbReference>
<keyword evidence="5" id="KW-0804">Transcription</keyword>
<dbReference type="GO" id="GO:0032993">
    <property type="term" value="C:protein-DNA complex"/>
    <property type="evidence" value="ECO:0007669"/>
    <property type="project" value="TreeGrafter"/>
</dbReference>
<keyword evidence="4 7" id="KW-0238">DNA-binding</keyword>
<dbReference type="SMART" id="SM00448">
    <property type="entry name" value="REC"/>
    <property type="match status" value="1"/>
</dbReference>
<dbReference type="Pfam" id="PF00072">
    <property type="entry name" value="Response_reg"/>
    <property type="match status" value="1"/>
</dbReference>
<evidence type="ECO:0000256" key="6">
    <source>
        <dbReference type="PROSITE-ProRule" id="PRU00169"/>
    </source>
</evidence>
<dbReference type="PROSITE" id="PS50110">
    <property type="entry name" value="RESPONSE_REGULATORY"/>
    <property type="match status" value="1"/>
</dbReference>
<dbReference type="InterPro" id="IPR001789">
    <property type="entry name" value="Sig_transdc_resp-reg_receiver"/>
</dbReference>
<dbReference type="FunFam" id="3.40.50.2300:FF:000001">
    <property type="entry name" value="DNA-binding response regulator PhoB"/>
    <property type="match status" value="1"/>
</dbReference>
<gene>
    <name evidence="10" type="ORF">PM10SUCC1_15460</name>
</gene>
<dbReference type="InterPro" id="IPR039420">
    <property type="entry name" value="WalR-like"/>
</dbReference>
<dbReference type="SMART" id="SM00862">
    <property type="entry name" value="Trans_reg_C"/>
    <property type="match status" value="1"/>
</dbReference>
<evidence type="ECO:0000259" key="8">
    <source>
        <dbReference type="PROSITE" id="PS50110"/>
    </source>
</evidence>
<keyword evidence="11" id="KW-1185">Reference proteome</keyword>
<dbReference type="FunFam" id="1.10.10.10:FF:000018">
    <property type="entry name" value="DNA-binding response regulator ResD"/>
    <property type="match status" value="1"/>
</dbReference>
<evidence type="ECO:0000256" key="3">
    <source>
        <dbReference type="ARBA" id="ARBA00023015"/>
    </source>
</evidence>
<dbReference type="CDD" id="cd00383">
    <property type="entry name" value="trans_reg_C"/>
    <property type="match status" value="1"/>
</dbReference>
<dbReference type="Gene3D" id="1.10.10.10">
    <property type="entry name" value="Winged helix-like DNA-binding domain superfamily/Winged helix DNA-binding domain"/>
    <property type="match status" value="1"/>
</dbReference>
<dbReference type="InterPro" id="IPR011006">
    <property type="entry name" value="CheY-like_superfamily"/>
</dbReference>
<dbReference type="Gene3D" id="6.10.250.690">
    <property type="match status" value="1"/>
</dbReference>
<proteinExistence type="predicted"/>
<evidence type="ECO:0000256" key="7">
    <source>
        <dbReference type="PROSITE-ProRule" id="PRU01091"/>
    </source>
</evidence>
<feature type="modified residue" description="4-aspartylphosphate" evidence="6">
    <location>
        <position position="52"/>
    </location>
</feature>
<dbReference type="Proteomes" id="UP001144471">
    <property type="component" value="Unassembled WGS sequence"/>
</dbReference>
<dbReference type="GO" id="GO:0000976">
    <property type="term" value="F:transcription cis-regulatory region binding"/>
    <property type="evidence" value="ECO:0007669"/>
    <property type="project" value="TreeGrafter"/>
</dbReference>
<dbReference type="PANTHER" id="PTHR48111">
    <property type="entry name" value="REGULATOR OF RPOS"/>
    <property type="match status" value="1"/>
</dbReference>
<dbReference type="RefSeq" id="WP_281834904.1">
    <property type="nucleotide sequence ID" value="NZ_BSDY01000006.1"/>
</dbReference>
<dbReference type="InterPro" id="IPR016032">
    <property type="entry name" value="Sig_transdc_resp-reg_C-effctor"/>
</dbReference>
<name>A0A9W6GKS9_9FUSO</name>
<dbReference type="InterPro" id="IPR001867">
    <property type="entry name" value="OmpR/PhoB-type_DNA-bd"/>
</dbReference>
<protein>
    <submittedName>
        <fullName evidence="10">DNA-binding response regulator</fullName>
    </submittedName>
</protein>
<dbReference type="SUPFAM" id="SSF46894">
    <property type="entry name" value="C-terminal effector domain of the bipartite response regulators"/>
    <property type="match status" value="1"/>
</dbReference>
<dbReference type="SUPFAM" id="SSF52172">
    <property type="entry name" value="CheY-like"/>
    <property type="match status" value="1"/>
</dbReference>
<evidence type="ECO:0000256" key="2">
    <source>
        <dbReference type="ARBA" id="ARBA00023012"/>
    </source>
</evidence>
<evidence type="ECO:0000256" key="5">
    <source>
        <dbReference type="ARBA" id="ARBA00023163"/>
    </source>
</evidence>
<dbReference type="CDD" id="cd17574">
    <property type="entry name" value="REC_OmpR"/>
    <property type="match status" value="1"/>
</dbReference>
<evidence type="ECO:0000259" key="9">
    <source>
        <dbReference type="PROSITE" id="PS51755"/>
    </source>
</evidence>
<dbReference type="PANTHER" id="PTHR48111:SF1">
    <property type="entry name" value="TWO-COMPONENT RESPONSE REGULATOR ORR33"/>
    <property type="match status" value="1"/>
</dbReference>
<evidence type="ECO:0000256" key="1">
    <source>
        <dbReference type="ARBA" id="ARBA00022553"/>
    </source>
</evidence>
<evidence type="ECO:0000313" key="10">
    <source>
        <dbReference type="EMBL" id="GLI56032.1"/>
    </source>
</evidence>
<dbReference type="GO" id="GO:0000156">
    <property type="term" value="F:phosphorelay response regulator activity"/>
    <property type="evidence" value="ECO:0007669"/>
    <property type="project" value="TreeGrafter"/>
</dbReference>
<feature type="DNA-binding region" description="OmpR/PhoB-type" evidence="7">
    <location>
        <begin position="122"/>
        <end position="216"/>
    </location>
</feature>
<dbReference type="Gene3D" id="3.40.50.2300">
    <property type="match status" value="1"/>
</dbReference>
<dbReference type="PROSITE" id="PS51755">
    <property type="entry name" value="OMPR_PHOB"/>
    <property type="match status" value="1"/>
</dbReference>
<keyword evidence="1 6" id="KW-0597">Phosphoprotein</keyword>
<dbReference type="GO" id="GO:0005829">
    <property type="term" value="C:cytosol"/>
    <property type="evidence" value="ECO:0007669"/>
    <property type="project" value="TreeGrafter"/>
</dbReference>
<keyword evidence="2" id="KW-0902">Two-component regulatory system</keyword>
<evidence type="ECO:0000256" key="4">
    <source>
        <dbReference type="ARBA" id="ARBA00023125"/>
    </source>
</evidence>
<keyword evidence="3" id="KW-0805">Transcription regulation</keyword>
<dbReference type="GO" id="GO:0006355">
    <property type="term" value="P:regulation of DNA-templated transcription"/>
    <property type="evidence" value="ECO:0007669"/>
    <property type="project" value="InterPro"/>
</dbReference>
<dbReference type="AlphaFoldDB" id="A0A9W6GKS9"/>
<dbReference type="EMBL" id="BSDY01000006">
    <property type="protein sequence ID" value="GLI56032.1"/>
    <property type="molecule type" value="Genomic_DNA"/>
</dbReference>
<accession>A0A9W6GKS9</accession>
<dbReference type="Pfam" id="PF00486">
    <property type="entry name" value="Trans_reg_C"/>
    <property type="match status" value="1"/>
</dbReference>
<evidence type="ECO:0000313" key="11">
    <source>
        <dbReference type="Proteomes" id="UP001144471"/>
    </source>
</evidence>
<comment type="caution">
    <text evidence="10">The sequence shown here is derived from an EMBL/GenBank/DDBJ whole genome shotgun (WGS) entry which is preliminary data.</text>
</comment>
<sequence>MKKILIIEDEWKMRRLIRDYLVREGYHVDEAGDGQEGYEKFCETDYDLMVLDIMLPKMDGWSVCRKVRESSGIPIIMLTARSEDSDELFGFQLEADEYITKPFNPQVLIARIKSIFRRSGKPDKVVTKGIVVDEGVRRVMLEGENLDLTPKEFDLLLYFVQNKGLALSREKILNSVWGWDYFGDVRTVDTHVKRLRKKVGDTYIHTIRGFGYRFEEE</sequence>
<feature type="domain" description="Response regulatory" evidence="8">
    <location>
        <begin position="3"/>
        <end position="116"/>
    </location>
</feature>
<feature type="domain" description="OmpR/PhoB-type" evidence="9">
    <location>
        <begin position="122"/>
        <end position="216"/>
    </location>
</feature>
<organism evidence="10 11">
    <name type="scientific">Propionigenium maris DSM 9537</name>
    <dbReference type="NCBI Taxonomy" id="1123000"/>
    <lineage>
        <taxon>Bacteria</taxon>
        <taxon>Fusobacteriati</taxon>
        <taxon>Fusobacteriota</taxon>
        <taxon>Fusobacteriia</taxon>
        <taxon>Fusobacteriales</taxon>
        <taxon>Fusobacteriaceae</taxon>
        <taxon>Propionigenium</taxon>
    </lineage>
</organism>
<reference evidence="10" key="1">
    <citation type="submission" date="2022-12" db="EMBL/GenBank/DDBJ databases">
        <title>Reference genome sequencing for broad-spectrum identification of bacterial and archaeal isolates by mass spectrometry.</title>
        <authorList>
            <person name="Sekiguchi Y."/>
            <person name="Tourlousse D.M."/>
        </authorList>
    </citation>
    <scope>NUCLEOTIDE SEQUENCE</scope>
    <source>
        <strain evidence="10">10succ1</strain>
    </source>
</reference>